<gene>
    <name evidence="1" type="ORF">LCGC14_3081820</name>
</gene>
<feature type="non-terminal residue" evidence="1">
    <location>
        <position position="1"/>
    </location>
</feature>
<evidence type="ECO:0000313" key="1">
    <source>
        <dbReference type="EMBL" id="KKK54722.1"/>
    </source>
</evidence>
<dbReference type="EMBL" id="LAZR01065849">
    <property type="protein sequence ID" value="KKK54722.1"/>
    <property type="molecule type" value="Genomic_DNA"/>
</dbReference>
<reference evidence="1" key="1">
    <citation type="journal article" date="2015" name="Nature">
        <title>Complex archaea that bridge the gap between prokaryotes and eukaryotes.</title>
        <authorList>
            <person name="Spang A."/>
            <person name="Saw J.H."/>
            <person name="Jorgensen S.L."/>
            <person name="Zaremba-Niedzwiedzka K."/>
            <person name="Martijn J."/>
            <person name="Lind A.E."/>
            <person name="van Eijk R."/>
            <person name="Schleper C."/>
            <person name="Guy L."/>
            <person name="Ettema T.J."/>
        </authorList>
    </citation>
    <scope>NUCLEOTIDE SEQUENCE</scope>
</reference>
<sequence length="60" mass="6952">PGQPLASIAEAMNRMAEDRSGVVMVTRGMYPGKLLFHEEEKKKELKDWPPEPDNLNVKWW</sequence>
<comment type="caution">
    <text evidence="1">The sequence shown here is derived from an EMBL/GenBank/DDBJ whole genome shotgun (WGS) entry which is preliminary data.</text>
</comment>
<name>A0A0F8WD01_9ZZZZ</name>
<protein>
    <submittedName>
        <fullName evidence="1">Uncharacterized protein</fullName>
    </submittedName>
</protein>
<accession>A0A0F8WD01</accession>
<organism evidence="1">
    <name type="scientific">marine sediment metagenome</name>
    <dbReference type="NCBI Taxonomy" id="412755"/>
    <lineage>
        <taxon>unclassified sequences</taxon>
        <taxon>metagenomes</taxon>
        <taxon>ecological metagenomes</taxon>
    </lineage>
</organism>
<dbReference type="AlphaFoldDB" id="A0A0F8WD01"/>
<proteinExistence type="predicted"/>